<dbReference type="SUPFAM" id="SSF160631">
    <property type="entry name" value="SMI1/KNR4-like"/>
    <property type="match status" value="1"/>
</dbReference>
<dbReference type="Gene3D" id="3.40.1580.10">
    <property type="entry name" value="SMI1/KNR4-like"/>
    <property type="match status" value="1"/>
</dbReference>
<protein>
    <submittedName>
        <fullName evidence="2">SMI1/KNR4 family protein</fullName>
    </submittedName>
</protein>
<name>A0A5M8RLD7_9BACI</name>
<evidence type="ECO:0000313" key="2">
    <source>
        <dbReference type="EMBL" id="KAA6446752.1"/>
    </source>
</evidence>
<evidence type="ECO:0000313" key="3">
    <source>
        <dbReference type="Proteomes" id="UP000324326"/>
    </source>
</evidence>
<dbReference type="SMART" id="SM00860">
    <property type="entry name" value="SMI1_KNR4"/>
    <property type="match status" value="1"/>
</dbReference>
<dbReference type="Proteomes" id="UP000324326">
    <property type="component" value="Unassembled WGS sequence"/>
</dbReference>
<sequence>MKLKSIDEKMSQFSIKSYVQKTHDENEVKDIEKSLSIDLPEDYKNFLLKYGECMIMEDDLVFPVLEDNPLADEGVMSFGFFYGLEKNRYDIRNIRDIYFDQMPEWVLPIADAEGGDQICIAVKGEKTGKIYFWDHELRNGQQDLFLIANSFNDFIQSLFVQETSEDGKDDGIVSFELDEDLLND</sequence>
<organism evidence="2 3">
    <name type="scientific">Bacillus swezeyi</name>
    <dbReference type="NCBI Taxonomy" id="1925020"/>
    <lineage>
        <taxon>Bacteria</taxon>
        <taxon>Bacillati</taxon>
        <taxon>Bacillota</taxon>
        <taxon>Bacilli</taxon>
        <taxon>Bacillales</taxon>
        <taxon>Bacillaceae</taxon>
        <taxon>Bacillus</taxon>
    </lineage>
</organism>
<reference evidence="2 3" key="1">
    <citation type="submission" date="2018-08" db="EMBL/GenBank/DDBJ databases">
        <title>Bacillus phenotypic plasticity.</title>
        <authorList>
            <person name="Hurtado E."/>
        </authorList>
    </citation>
    <scope>NUCLEOTIDE SEQUENCE [LARGE SCALE GENOMIC DNA]</scope>
    <source>
        <strain evidence="2 3">427</strain>
    </source>
</reference>
<dbReference type="InterPro" id="IPR037883">
    <property type="entry name" value="Knr4/Smi1-like_sf"/>
</dbReference>
<comment type="caution">
    <text evidence="2">The sequence shown here is derived from an EMBL/GenBank/DDBJ whole genome shotgun (WGS) entry which is preliminary data.</text>
</comment>
<dbReference type="AlphaFoldDB" id="A0A5M8RLD7"/>
<proteinExistence type="predicted"/>
<dbReference type="STRING" id="1925020.BTA30_07625"/>
<dbReference type="Pfam" id="PF09346">
    <property type="entry name" value="SMI1_KNR4"/>
    <property type="match status" value="1"/>
</dbReference>
<dbReference type="InterPro" id="IPR018958">
    <property type="entry name" value="Knr4/Smi1-like_dom"/>
</dbReference>
<accession>A0A5M8RLD7</accession>
<gene>
    <name evidence="2" type="ORF">DX927_23940</name>
</gene>
<dbReference type="EMBL" id="QSND01000008">
    <property type="protein sequence ID" value="KAA6446752.1"/>
    <property type="molecule type" value="Genomic_DNA"/>
</dbReference>
<feature type="domain" description="Knr4/Smi1-like" evidence="1">
    <location>
        <begin position="22"/>
        <end position="157"/>
    </location>
</feature>
<evidence type="ECO:0000259" key="1">
    <source>
        <dbReference type="SMART" id="SM00860"/>
    </source>
</evidence>